<proteinExistence type="predicted"/>
<reference evidence="1 2" key="1">
    <citation type="submission" date="2020-08" db="EMBL/GenBank/DDBJ databases">
        <title>Genomic Encyclopedia of Type Strains, Phase IV (KMG-V): Genome sequencing to study the core and pangenomes of soil and plant-associated prokaryotes.</title>
        <authorList>
            <person name="Whitman W."/>
        </authorList>
    </citation>
    <scope>NUCLEOTIDE SEQUENCE [LARGE SCALE GENOMIC DNA]</scope>
    <source>
        <strain evidence="1 2">MP601</strain>
    </source>
</reference>
<evidence type="ECO:0000313" key="2">
    <source>
        <dbReference type="Proteomes" id="UP000548326"/>
    </source>
</evidence>
<protein>
    <submittedName>
        <fullName evidence="1">Uncharacterized protein</fullName>
    </submittedName>
</protein>
<accession>A0A1N7EYW2</accession>
<evidence type="ECO:0000313" key="1">
    <source>
        <dbReference type="EMBL" id="MBB6130719.1"/>
    </source>
</evidence>
<comment type="caution">
    <text evidence="1">The sequence shown here is derived from an EMBL/GenBank/DDBJ whole genome shotgun (WGS) entry which is preliminary data.</text>
</comment>
<dbReference type="AlphaFoldDB" id="A0A1N7EYW2"/>
<gene>
    <name evidence="1" type="ORF">HDF22_004862</name>
</gene>
<dbReference type="EMBL" id="JACHCA010000016">
    <property type="protein sequence ID" value="MBB6130719.1"/>
    <property type="molecule type" value="Genomic_DNA"/>
</dbReference>
<dbReference type="Proteomes" id="UP000548326">
    <property type="component" value="Unassembled WGS sequence"/>
</dbReference>
<organism evidence="1 2">
    <name type="scientific">Mucilaginibacter lappiensis</name>
    <dbReference type="NCBI Taxonomy" id="354630"/>
    <lineage>
        <taxon>Bacteria</taxon>
        <taxon>Pseudomonadati</taxon>
        <taxon>Bacteroidota</taxon>
        <taxon>Sphingobacteriia</taxon>
        <taxon>Sphingobacteriales</taxon>
        <taxon>Sphingobacteriaceae</taxon>
        <taxon>Mucilaginibacter</taxon>
    </lineage>
</organism>
<sequence>MPIPFRVFIFRIEGVLFFIQSTGQEEMTEEA</sequence>
<name>A0A1N7EYW2_9SPHI</name>